<evidence type="ECO:0000256" key="1">
    <source>
        <dbReference type="SAM" id="SignalP"/>
    </source>
</evidence>
<feature type="signal peptide" evidence="1">
    <location>
        <begin position="1"/>
        <end position="21"/>
    </location>
</feature>
<dbReference type="AlphaFoldDB" id="A0A4R2IZ06"/>
<protein>
    <submittedName>
        <fullName evidence="4">TAP-like protein</fullName>
    </submittedName>
</protein>
<accession>A0A4R2IZ06</accession>
<proteinExistence type="predicted"/>
<sequence length="501" mass="53961">MRWRKVGLVAAVISTALTVPAAASTGLEWVGCGAAEAECAELTVPLDWHRPDGRPIRVAIDRHKANPATRKGVLFMAPGVGFDFVLTGVKSGLFAKFPDLLRDFDIIGVDTRGGGLHPFYGRQPAPFRTDAITCGSPVHDPDVNSFPRNGSEFDALVRHNRAYAANCDSPLLGYMDAVSQARDLEAVRVALGEQSVSMFFFGYLGPVGQTYASMFPDRVRAMALDSPVDHSVPVVARAVDFASTVEREFDRFVAWCDRSTSCVLHGADVKAIYDNLLRQADKEPVRLDLPPEPGQADPQQRTVLVKGNDLAFLTEQALEIGDLSIGGAHSGWFDLAVAIAESAKGTSPTFSFFYRYSWGYRDLWNPFRAGTCQDFPTTVADLAVSEPIVAAVAPHTRGASQAWDAMSGCVGWPVRGTNPPQPTLVRGAPPILVIGAQGNPWSPYERVASVSAQIQGSVLLTYAGDAHIAFLSSQCVIDTMQRYLDTLVTPPPGTVCPAIPT</sequence>
<reference evidence="4 5" key="1">
    <citation type="submission" date="2019-03" db="EMBL/GenBank/DDBJ databases">
        <title>Genomic Encyclopedia of Type Strains, Phase IV (KMG-IV): sequencing the most valuable type-strain genomes for metagenomic binning, comparative biology and taxonomic classification.</title>
        <authorList>
            <person name="Goeker M."/>
        </authorList>
    </citation>
    <scope>NUCLEOTIDE SEQUENCE [LARGE SCALE GENOMIC DNA]</scope>
    <source>
        <strain evidence="4 5">DSM 45934</strain>
    </source>
</reference>
<evidence type="ECO:0000313" key="4">
    <source>
        <dbReference type="EMBL" id="TCO50854.1"/>
    </source>
</evidence>
<feature type="domain" description="Peptidase S33 tripeptidyl aminopeptidase-like C-terminal" evidence="3">
    <location>
        <begin position="398"/>
        <end position="496"/>
    </location>
</feature>
<dbReference type="InterPro" id="IPR029058">
    <property type="entry name" value="AB_hydrolase_fold"/>
</dbReference>
<dbReference type="Proteomes" id="UP000295680">
    <property type="component" value="Unassembled WGS sequence"/>
</dbReference>
<name>A0A4R2IZ06_9PSEU</name>
<keyword evidence="5" id="KW-1185">Reference proteome</keyword>
<evidence type="ECO:0000313" key="5">
    <source>
        <dbReference type="Proteomes" id="UP000295680"/>
    </source>
</evidence>
<keyword evidence="1" id="KW-0732">Signal</keyword>
<dbReference type="RefSeq" id="WP_165960928.1">
    <property type="nucleotide sequence ID" value="NZ_SLWS01000013.1"/>
</dbReference>
<dbReference type="GO" id="GO:0003824">
    <property type="term" value="F:catalytic activity"/>
    <property type="evidence" value="ECO:0007669"/>
    <property type="project" value="UniProtKB-ARBA"/>
</dbReference>
<dbReference type="Pfam" id="PF08386">
    <property type="entry name" value="Abhydrolase_4"/>
    <property type="match status" value="1"/>
</dbReference>
<feature type="domain" description="AB hydrolase-1" evidence="2">
    <location>
        <begin position="94"/>
        <end position="280"/>
    </location>
</feature>
<organism evidence="4 5">
    <name type="scientific">Actinocrispum wychmicini</name>
    <dbReference type="NCBI Taxonomy" id="1213861"/>
    <lineage>
        <taxon>Bacteria</taxon>
        <taxon>Bacillati</taxon>
        <taxon>Actinomycetota</taxon>
        <taxon>Actinomycetes</taxon>
        <taxon>Pseudonocardiales</taxon>
        <taxon>Pseudonocardiaceae</taxon>
        <taxon>Actinocrispum</taxon>
    </lineage>
</organism>
<dbReference type="SUPFAM" id="SSF53474">
    <property type="entry name" value="alpha/beta-Hydrolases"/>
    <property type="match status" value="1"/>
</dbReference>
<dbReference type="InterPro" id="IPR000073">
    <property type="entry name" value="AB_hydrolase_1"/>
</dbReference>
<gene>
    <name evidence="4" type="ORF">EV192_113235</name>
</gene>
<evidence type="ECO:0000259" key="3">
    <source>
        <dbReference type="Pfam" id="PF08386"/>
    </source>
</evidence>
<dbReference type="EMBL" id="SLWS01000013">
    <property type="protein sequence ID" value="TCO50854.1"/>
    <property type="molecule type" value="Genomic_DNA"/>
</dbReference>
<comment type="caution">
    <text evidence="4">The sequence shown here is derived from an EMBL/GenBank/DDBJ whole genome shotgun (WGS) entry which is preliminary data.</text>
</comment>
<evidence type="ECO:0000259" key="2">
    <source>
        <dbReference type="Pfam" id="PF00561"/>
    </source>
</evidence>
<dbReference type="Gene3D" id="3.40.50.1820">
    <property type="entry name" value="alpha/beta hydrolase"/>
    <property type="match status" value="1"/>
</dbReference>
<feature type="chain" id="PRO_5039267376" evidence="1">
    <location>
        <begin position="22"/>
        <end position="501"/>
    </location>
</feature>
<dbReference type="Pfam" id="PF00561">
    <property type="entry name" value="Abhydrolase_1"/>
    <property type="match status" value="1"/>
</dbReference>
<dbReference type="InterPro" id="IPR013595">
    <property type="entry name" value="Pept_S33_TAP-like_C"/>
</dbReference>